<sequence>MSNAKLSDEQWDKVLNFLRQQEGIYIGNERDCRRFVEAVLWVLRSGAQGRLLPADQGRWNSVYRRFARWGRNRVWDHMRAFFSADADLESILLDSTVVRAHACAAGAIPRPADPPDQALGRSKGGFSSKIHVLVDALGNPLRFIATAGQVAEVTQAPTLLAGPSATHAIMDKAYDADAVLDLLIRQAILPVIPPKAHRIVQRE</sequence>
<dbReference type="RefSeq" id="WP_051497589.1">
    <property type="nucleotide sequence ID" value="NZ_CBTK010000104.1"/>
</dbReference>
<dbReference type="Proteomes" id="UP000019184">
    <property type="component" value="Unassembled WGS sequence"/>
</dbReference>
<gene>
    <name evidence="3" type="ORF">BN874_1920007</name>
</gene>
<evidence type="ECO:0000259" key="2">
    <source>
        <dbReference type="Pfam" id="PF13340"/>
    </source>
</evidence>
<keyword evidence="4" id="KW-1185">Reference proteome</keyword>
<evidence type="ECO:0000259" key="1">
    <source>
        <dbReference type="Pfam" id="PF01609"/>
    </source>
</evidence>
<feature type="domain" description="Insertion element IS402-like" evidence="2">
    <location>
        <begin position="6"/>
        <end position="78"/>
    </location>
</feature>
<accession>A0A7U7GAF6</accession>
<dbReference type="GO" id="GO:0003677">
    <property type="term" value="F:DNA binding"/>
    <property type="evidence" value="ECO:0007669"/>
    <property type="project" value="InterPro"/>
</dbReference>
<dbReference type="EMBL" id="CBTK010000104">
    <property type="protein sequence ID" value="CDH44840.1"/>
    <property type="molecule type" value="Genomic_DNA"/>
</dbReference>
<evidence type="ECO:0000313" key="3">
    <source>
        <dbReference type="EMBL" id="CDH44840.1"/>
    </source>
</evidence>
<comment type="caution">
    <text evidence="3">The sequence shown here is derived from an EMBL/GenBank/DDBJ whole genome shotgun (WGS) entry which is preliminary data.</text>
</comment>
<evidence type="ECO:0000313" key="4">
    <source>
        <dbReference type="Proteomes" id="UP000019184"/>
    </source>
</evidence>
<dbReference type="Pfam" id="PF01609">
    <property type="entry name" value="DDE_Tnp_1"/>
    <property type="match status" value="1"/>
</dbReference>
<name>A0A7U7GAF6_9GAMM</name>
<dbReference type="GO" id="GO:0006313">
    <property type="term" value="P:DNA transposition"/>
    <property type="evidence" value="ECO:0007669"/>
    <property type="project" value="InterPro"/>
</dbReference>
<dbReference type="InterPro" id="IPR025161">
    <property type="entry name" value="IS402-like_dom"/>
</dbReference>
<dbReference type="Pfam" id="PF13340">
    <property type="entry name" value="DUF4096"/>
    <property type="match status" value="1"/>
</dbReference>
<dbReference type="OrthoDB" id="1551210at2"/>
<proteinExistence type="predicted"/>
<dbReference type="AlphaFoldDB" id="A0A7U7GAF6"/>
<organism evidence="3 4">
    <name type="scientific">Candidatus Contendobacter odensis Run_B_J11</name>
    <dbReference type="NCBI Taxonomy" id="1400861"/>
    <lineage>
        <taxon>Bacteria</taxon>
        <taxon>Pseudomonadati</taxon>
        <taxon>Pseudomonadota</taxon>
        <taxon>Gammaproteobacteria</taxon>
        <taxon>Candidatus Competibacteraceae</taxon>
        <taxon>Candidatus Contendibacter</taxon>
    </lineage>
</organism>
<dbReference type="InterPro" id="IPR002559">
    <property type="entry name" value="Transposase_11"/>
</dbReference>
<dbReference type="InterPro" id="IPR052909">
    <property type="entry name" value="Transposase_6_like"/>
</dbReference>
<reference evidence="3 4" key="1">
    <citation type="journal article" date="2014" name="ISME J.">
        <title>Candidatus Competibacter-lineage genomes retrieved from metagenomes reveal functional metabolic diversity.</title>
        <authorList>
            <person name="McIlroy S.J."/>
            <person name="Albertsen M."/>
            <person name="Andresen E.K."/>
            <person name="Saunders A.M."/>
            <person name="Kristiansen R."/>
            <person name="Stokholm-Bjerregaard M."/>
            <person name="Nielsen K.L."/>
            <person name="Nielsen P.H."/>
        </authorList>
    </citation>
    <scope>NUCLEOTIDE SEQUENCE [LARGE SCALE GENOMIC DNA]</scope>
    <source>
        <strain evidence="3 4">Run_B_J11</strain>
    </source>
</reference>
<dbReference type="PANTHER" id="PTHR46637">
    <property type="entry name" value="TIS1421-TRANSPOSASE PROTEIN A"/>
    <property type="match status" value="1"/>
</dbReference>
<dbReference type="GO" id="GO:0004803">
    <property type="term" value="F:transposase activity"/>
    <property type="evidence" value="ECO:0007669"/>
    <property type="project" value="InterPro"/>
</dbReference>
<feature type="domain" description="Transposase IS4-like" evidence="1">
    <location>
        <begin position="91"/>
        <end position="196"/>
    </location>
</feature>
<dbReference type="PANTHER" id="PTHR46637:SF1">
    <property type="entry name" value="BLL5188 PROTEIN"/>
    <property type="match status" value="1"/>
</dbReference>
<evidence type="ECO:0008006" key="5">
    <source>
        <dbReference type="Google" id="ProtNLM"/>
    </source>
</evidence>
<protein>
    <recommendedName>
        <fullName evidence="5">IS5 family transposase</fullName>
    </recommendedName>
</protein>
<dbReference type="NCBIfam" id="NF033580">
    <property type="entry name" value="transpos_IS5_3"/>
    <property type="match status" value="1"/>
</dbReference>